<comment type="caution">
    <text evidence="1">The sequence shown here is derived from an EMBL/GenBank/DDBJ whole genome shotgun (WGS) entry which is preliminary data.</text>
</comment>
<organism evidence="1 2">
    <name type="scientific">Leucogyrophana mollusca</name>
    <dbReference type="NCBI Taxonomy" id="85980"/>
    <lineage>
        <taxon>Eukaryota</taxon>
        <taxon>Fungi</taxon>
        <taxon>Dikarya</taxon>
        <taxon>Basidiomycota</taxon>
        <taxon>Agaricomycotina</taxon>
        <taxon>Agaricomycetes</taxon>
        <taxon>Agaricomycetidae</taxon>
        <taxon>Boletales</taxon>
        <taxon>Boletales incertae sedis</taxon>
        <taxon>Leucogyrophana</taxon>
    </lineage>
</organism>
<dbReference type="EMBL" id="MU266714">
    <property type="protein sequence ID" value="KAH7918937.1"/>
    <property type="molecule type" value="Genomic_DNA"/>
</dbReference>
<accession>A0ACB8AZV8</accession>
<reference evidence="1" key="1">
    <citation type="journal article" date="2021" name="New Phytol.">
        <title>Evolutionary innovations through gain and loss of genes in the ectomycorrhizal Boletales.</title>
        <authorList>
            <person name="Wu G."/>
            <person name="Miyauchi S."/>
            <person name="Morin E."/>
            <person name="Kuo A."/>
            <person name="Drula E."/>
            <person name="Varga T."/>
            <person name="Kohler A."/>
            <person name="Feng B."/>
            <person name="Cao Y."/>
            <person name="Lipzen A."/>
            <person name="Daum C."/>
            <person name="Hundley H."/>
            <person name="Pangilinan J."/>
            <person name="Johnson J."/>
            <person name="Barry K."/>
            <person name="LaButti K."/>
            <person name="Ng V."/>
            <person name="Ahrendt S."/>
            <person name="Min B."/>
            <person name="Choi I.G."/>
            <person name="Park H."/>
            <person name="Plett J.M."/>
            <person name="Magnuson J."/>
            <person name="Spatafora J.W."/>
            <person name="Nagy L.G."/>
            <person name="Henrissat B."/>
            <person name="Grigoriev I.V."/>
            <person name="Yang Z.L."/>
            <person name="Xu J."/>
            <person name="Martin F.M."/>
        </authorList>
    </citation>
    <scope>NUCLEOTIDE SEQUENCE</scope>
    <source>
        <strain evidence="1">KUC20120723A-06</strain>
    </source>
</reference>
<dbReference type="Proteomes" id="UP000790709">
    <property type="component" value="Unassembled WGS sequence"/>
</dbReference>
<evidence type="ECO:0000313" key="2">
    <source>
        <dbReference type="Proteomes" id="UP000790709"/>
    </source>
</evidence>
<gene>
    <name evidence="1" type="ORF">BV22DRAFT_1199760</name>
</gene>
<evidence type="ECO:0000313" key="1">
    <source>
        <dbReference type="EMBL" id="KAH7918937.1"/>
    </source>
</evidence>
<name>A0ACB8AZV8_9AGAM</name>
<sequence>MPSSPLSRLHVLLTFSDSPEYITTLGGDIAERDHPISAIHTELGSSQSQSETSPSSRRSHPQPLFAPRRQHGASRPHAATPPPPFPPPLPRCQIQSGRRRKRPDIFPTKTSPSLGLRAPFWGSLGSGVTRAHDTRPTPRGVECGAGGEGERPRRWWWSLGGFNIDGTQSFNNAAGGFDSFAGINPTGKCGFDDDGLDPNCNDDGEFTGQEQQGRHVGGLHPLYFALELGKDATAPAPSYSSSAPSGKDTTPPTVPTKEHAYAPALASQTLLGKPGEDAQGPGLLGGTTVVQVVDVKPVPTVVTETMDIKPIVKGATAKPAVVPDAKPVSSANPSPCGTKIAGDVCAFLESMRSLTLAKK</sequence>
<protein>
    <submittedName>
        <fullName evidence="1">Uncharacterized protein</fullName>
    </submittedName>
</protein>
<proteinExistence type="predicted"/>
<keyword evidence="2" id="KW-1185">Reference proteome</keyword>